<dbReference type="OrthoDB" id="9806380at2"/>
<dbReference type="PANTHER" id="PTHR41521:SF4">
    <property type="entry name" value="BLR0684 PROTEIN"/>
    <property type="match status" value="1"/>
</dbReference>
<dbReference type="RefSeq" id="WP_062226706.1">
    <property type="nucleotide sequence ID" value="NZ_BBWR01000003.1"/>
</dbReference>
<dbReference type="AlphaFoldDB" id="A0A0P0Z189"/>
<evidence type="ECO:0000259" key="1">
    <source>
        <dbReference type="Pfam" id="PF07045"/>
    </source>
</evidence>
<feature type="domain" description="DUF1330" evidence="1">
    <location>
        <begin position="3"/>
        <end position="95"/>
    </location>
</feature>
<sequence length="97" mass="10821">MPKAYWIARVDVADHERYRDYVSTAAPALERHGARFLARGGPFHEMEGPARSRNVVIEFPSIDDALACYNSAEYQAAKAIRQDVSEAEIVIVEGVEV</sequence>
<dbReference type="SUPFAM" id="SSF54909">
    <property type="entry name" value="Dimeric alpha+beta barrel"/>
    <property type="match status" value="1"/>
</dbReference>
<proteinExistence type="predicted"/>
<dbReference type="InterPro" id="IPR010753">
    <property type="entry name" value="DUF1330"/>
</dbReference>
<protein>
    <recommendedName>
        <fullName evidence="1">DUF1330 domain-containing protein</fullName>
    </recommendedName>
</protein>
<dbReference type="EMBL" id="LC066375">
    <property type="protein sequence ID" value="BAT27669.1"/>
    <property type="molecule type" value="Genomic_DNA"/>
</dbReference>
<dbReference type="PANTHER" id="PTHR41521">
    <property type="match status" value="1"/>
</dbReference>
<reference evidence="2" key="1">
    <citation type="journal article" date="2015" name="Proc. Natl. Acad. Sci. U.S.A.">
        <title>Bacterial clade with the ribosomal RNA operon on a small plasmid rather than the chromosome.</title>
        <authorList>
            <person name="Anda M."/>
            <person name="Ohtsubo Y."/>
            <person name="Okubo T."/>
            <person name="Sugawara M."/>
            <person name="Nagata Y."/>
            <person name="Tsuda M."/>
            <person name="Minamisawa K."/>
            <person name="Mitsui H."/>
        </authorList>
    </citation>
    <scope>NUCLEOTIDE SEQUENCE</scope>
    <source>
        <strain evidence="2">JCM 14755</strain>
    </source>
</reference>
<evidence type="ECO:0000313" key="2">
    <source>
        <dbReference type="EMBL" id="BAT27669.1"/>
    </source>
</evidence>
<dbReference type="Pfam" id="PF07045">
    <property type="entry name" value="DUF1330"/>
    <property type="match status" value="1"/>
</dbReference>
<accession>A0A0P0Z189</accession>
<name>A0A0P0Z189_9HYPH</name>
<organism evidence="2">
    <name type="scientific">Aureimonas frigidaquae</name>
    <dbReference type="NCBI Taxonomy" id="424757"/>
    <lineage>
        <taxon>Bacteria</taxon>
        <taxon>Pseudomonadati</taxon>
        <taxon>Pseudomonadota</taxon>
        <taxon>Alphaproteobacteria</taxon>
        <taxon>Hyphomicrobiales</taxon>
        <taxon>Aurantimonadaceae</taxon>
        <taxon>Aureimonas</taxon>
    </lineage>
</organism>
<dbReference type="InterPro" id="IPR011008">
    <property type="entry name" value="Dimeric_a/b-barrel"/>
</dbReference>
<dbReference type="Gene3D" id="3.30.70.100">
    <property type="match status" value="1"/>
</dbReference>